<evidence type="ECO:0000313" key="2">
    <source>
        <dbReference type="EMBL" id="MBD3107407.1"/>
    </source>
</evidence>
<dbReference type="AlphaFoldDB" id="A0A927HAC6"/>
<name>A0A927HAC6_9BACI</name>
<organism evidence="2 3">
    <name type="scientific">Peribacillus faecalis</name>
    <dbReference type="NCBI Taxonomy" id="2772559"/>
    <lineage>
        <taxon>Bacteria</taxon>
        <taxon>Bacillati</taxon>
        <taxon>Bacillota</taxon>
        <taxon>Bacilli</taxon>
        <taxon>Bacillales</taxon>
        <taxon>Bacillaceae</taxon>
        <taxon>Peribacillus</taxon>
    </lineage>
</organism>
<dbReference type="Gene3D" id="1.25.40.10">
    <property type="entry name" value="Tetratricopeptide repeat domain"/>
    <property type="match status" value="1"/>
</dbReference>
<dbReference type="SUPFAM" id="SSF48452">
    <property type="entry name" value="TPR-like"/>
    <property type="match status" value="1"/>
</dbReference>
<sequence>MRFKLLTSVMLFGMLFIISGCSSSDDKAYETVIENGMTAIENEQYVDAVSSFEKAAGEKKENDEAAPYLTQAKLLLDTKTAMENGNYDEALTYIEKINEIDGPLDVVKEKANKLDEEIQKEQAYQVEIDNIR</sequence>
<keyword evidence="3" id="KW-1185">Reference proteome</keyword>
<keyword evidence="1" id="KW-0732">Signal</keyword>
<dbReference type="EMBL" id="JACXSI010000006">
    <property type="protein sequence ID" value="MBD3107407.1"/>
    <property type="molecule type" value="Genomic_DNA"/>
</dbReference>
<proteinExistence type="predicted"/>
<evidence type="ECO:0008006" key="4">
    <source>
        <dbReference type="Google" id="ProtNLM"/>
    </source>
</evidence>
<gene>
    <name evidence="2" type="ORF">IEO70_03435</name>
</gene>
<feature type="chain" id="PRO_5038888470" description="DUF4398 domain-containing protein" evidence="1">
    <location>
        <begin position="25"/>
        <end position="132"/>
    </location>
</feature>
<evidence type="ECO:0000256" key="1">
    <source>
        <dbReference type="SAM" id="SignalP"/>
    </source>
</evidence>
<protein>
    <recommendedName>
        <fullName evidence="4">DUF4398 domain-containing protein</fullName>
    </recommendedName>
</protein>
<dbReference type="PROSITE" id="PS51257">
    <property type="entry name" value="PROKAR_LIPOPROTEIN"/>
    <property type="match status" value="1"/>
</dbReference>
<reference evidence="2" key="1">
    <citation type="submission" date="2020-09" db="EMBL/GenBank/DDBJ databases">
        <title>Bacillus faecalis sp. nov., a moderately halophilic bacterium isolated from cow faeces.</title>
        <authorList>
            <person name="Jiang L."/>
            <person name="Lee J."/>
        </authorList>
    </citation>
    <scope>NUCLEOTIDE SEQUENCE</scope>
    <source>
        <strain evidence="2">AGMB 02131</strain>
    </source>
</reference>
<dbReference type="RefSeq" id="WP_190996954.1">
    <property type="nucleotide sequence ID" value="NZ_JACXSI010000006.1"/>
</dbReference>
<dbReference type="Proteomes" id="UP000602076">
    <property type="component" value="Unassembled WGS sequence"/>
</dbReference>
<feature type="signal peptide" evidence="1">
    <location>
        <begin position="1"/>
        <end position="24"/>
    </location>
</feature>
<accession>A0A927HAC6</accession>
<dbReference type="InterPro" id="IPR011990">
    <property type="entry name" value="TPR-like_helical_dom_sf"/>
</dbReference>
<comment type="caution">
    <text evidence="2">The sequence shown here is derived from an EMBL/GenBank/DDBJ whole genome shotgun (WGS) entry which is preliminary data.</text>
</comment>
<evidence type="ECO:0000313" key="3">
    <source>
        <dbReference type="Proteomes" id="UP000602076"/>
    </source>
</evidence>